<proteinExistence type="predicted"/>
<organism evidence="1 2">
    <name type="scientific">Streptomyces rectiviolaceus</name>
    <dbReference type="NCBI Taxonomy" id="332591"/>
    <lineage>
        <taxon>Bacteria</taxon>
        <taxon>Bacillati</taxon>
        <taxon>Actinomycetota</taxon>
        <taxon>Actinomycetes</taxon>
        <taxon>Kitasatosporales</taxon>
        <taxon>Streptomycetaceae</taxon>
        <taxon>Streptomyces</taxon>
    </lineage>
</organism>
<accession>A0ABP6MLF4</accession>
<name>A0ABP6MLF4_9ACTN</name>
<protein>
    <submittedName>
        <fullName evidence="1">Uncharacterized protein</fullName>
    </submittedName>
</protein>
<comment type="caution">
    <text evidence="1">The sequence shown here is derived from an EMBL/GenBank/DDBJ whole genome shotgun (WGS) entry which is preliminary data.</text>
</comment>
<reference evidence="2" key="1">
    <citation type="journal article" date="2019" name="Int. J. Syst. Evol. Microbiol.">
        <title>The Global Catalogue of Microorganisms (GCM) 10K type strain sequencing project: providing services to taxonomists for standard genome sequencing and annotation.</title>
        <authorList>
            <consortium name="The Broad Institute Genomics Platform"/>
            <consortium name="The Broad Institute Genome Sequencing Center for Infectious Disease"/>
            <person name="Wu L."/>
            <person name="Ma J."/>
        </authorList>
    </citation>
    <scope>NUCLEOTIDE SEQUENCE [LARGE SCALE GENOMIC DNA]</scope>
    <source>
        <strain evidence="2">JCM 9092</strain>
    </source>
</reference>
<dbReference type="Proteomes" id="UP001501637">
    <property type="component" value="Unassembled WGS sequence"/>
</dbReference>
<evidence type="ECO:0000313" key="1">
    <source>
        <dbReference type="EMBL" id="GAA3111908.1"/>
    </source>
</evidence>
<dbReference type="RefSeq" id="WP_344522158.1">
    <property type="nucleotide sequence ID" value="NZ_BAAAUG010000065.1"/>
</dbReference>
<keyword evidence="2" id="KW-1185">Reference proteome</keyword>
<gene>
    <name evidence="1" type="ORF">GCM10010449_37810</name>
</gene>
<dbReference type="EMBL" id="BAAAUG010000065">
    <property type="protein sequence ID" value="GAA3111908.1"/>
    <property type="molecule type" value="Genomic_DNA"/>
</dbReference>
<evidence type="ECO:0000313" key="2">
    <source>
        <dbReference type="Proteomes" id="UP001501637"/>
    </source>
</evidence>
<sequence>MISINESFISTAKMTDRSVVASCLLGFSNLGTGLSGGIASAAIRPESSVLPLSLPRNARTASNVLPMREVNEGSERATKAPEAVVTAQAQAYAFAAAGAGSKKQTTQHQTQQHHTMWAFRGLEPWSDPV</sequence>